<organism evidence="7 8">
    <name type="scientific">Zasmidium cellare</name>
    <name type="common">Wine cellar mold</name>
    <name type="synonym">Racodium cellare</name>
    <dbReference type="NCBI Taxonomy" id="395010"/>
    <lineage>
        <taxon>Eukaryota</taxon>
        <taxon>Fungi</taxon>
        <taxon>Dikarya</taxon>
        <taxon>Ascomycota</taxon>
        <taxon>Pezizomycotina</taxon>
        <taxon>Dothideomycetes</taxon>
        <taxon>Dothideomycetidae</taxon>
        <taxon>Mycosphaerellales</taxon>
        <taxon>Mycosphaerellaceae</taxon>
        <taxon>Zasmidium</taxon>
    </lineage>
</organism>
<evidence type="ECO:0000259" key="6">
    <source>
        <dbReference type="Pfam" id="PF01494"/>
    </source>
</evidence>
<sequence length="433" mass="48509">MPDQTPLKIAIVGAGLGGLVAALSLARNGHEVQLFERRPTFEPKGGGIMIRPVASHFLQQWGLKADMENISDISKATLYRDGGTGKVFVRRNNDVTFGDKPDWGCFREDAQKVFYDHALQHGVRFRFGATVTDVSEDDLTARVHLSTGEVVEVDLLLAADGILSRLRPKILPNAPSPALGYSTIYQIRLSEDDVLADPDARELANTPDLSVWMKRAGGGYAVVRCNKTVHRLSGAFGILERDDDPRLWDENGDIEYVRNYFKGYSKALTSFLQIAKRCDRWRLAEIPDLPQWISPKGRLVLLGDSSHAMLPDATQGFSTIVEDVGVLSHLLSKYQGRGVPSLTKIWQEVRIPRVNRIKDWAKSNHTMYTKGADAQLKAVEKDRTPPTQDISLDKVEPDMNASYRSPAFFKWAFGFDPIEDVERYIQKKDQARL</sequence>
<keyword evidence="2" id="KW-0285">Flavoprotein</keyword>
<keyword evidence="5" id="KW-0503">Monooxygenase</keyword>
<comment type="similarity">
    <text evidence="1">Belongs to the paxM FAD-dependent monooxygenase family.</text>
</comment>
<dbReference type="InterPro" id="IPR050493">
    <property type="entry name" value="FAD-dep_Monooxygenase_BioMet"/>
</dbReference>
<evidence type="ECO:0000313" key="8">
    <source>
        <dbReference type="Proteomes" id="UP001305779"/>
    </source>
</evidence>
<keyword evidence="4" id="KW-0560">Oxidoreductase</keyword>
<dbReference type="Pfam" id="PF01494">
    <property type="entry name" value="FAD_binding_3"/>
    <property type="match status" value="1"/>
</dbReference>
<dbReference type="SUPFAM" id="SSF51905">
    <property type="entry name" value="FAD/NAD(P)-binding domain"/>
    <property type="match status" value="1"/>
</dbReference>
<evidence type="ECO:0000256" key="3">
    <source>
        <dbReference type="ARBA" id="ARBA00022827"/>
    </source>
</evidence>
<dbReference type="PANTHER" id="PTHR13789:SF309">
    <property type="entry name" value="PUTATIVE (AFU_ORTHOLOGUE AFUA_6G14510)-RELATED"/>
    <property type="match status" value="1"/>
</dbReference>
<proteinExistence type="inferred from homology"/>
<dbReference type="Gene3D" id="3.50.50.60">
    <property type="entry name" value="FAD/NAD(P)-binding domain"/>
    <property type="match status" value="1"/>
</dbReference>
<dbReference type="EMBL" id="JAXOVC010000005">
    <property type="protein sequence ID" value="KAK4501210.1"/>
    <property type="molecule type" value="Genomic_DNA"/>
</dbReference>
<gene>
    <name evidence="7" type="ORF">PRZ48_007017</name>
</gene>
<evidence type="ECO:0000256" key="4">
    <source>
        <dbReference type="ARBA" id="ARBA00023002"/>
    </source>
</evidence>
<reference evidence="7 8" key="1">
    <citation type="journal article" date="2023" name="G3 (Bethesda)">
        <title>A chromosome-level genome assembly of Zasmidium syzygii isolated from banana leaves.</title>
        <authorList>
            <person name="van Westerhoven A.C."/>
            <person name="Mehrabi R."/>
            <person name="Talebi R."/>
            <person name="Steentjes M.B.F."/>
            <person name="Corcolon B."/>
            <person name="Chong P.A."/>
            <person name="Kema G.H.J."/>
            <person name="Seidl M.F."/>
        </authorList>
    </citation>
    <scope>NUCLEOTIDE SEQUENCE [LARGE SCALE GENOMIC DNA]</scope>
    <source>
        <strain evidence="7 8">P124</strain>
    </source>
</reference>
<evidence type="ECO:0000256" key="1">
    <source>
        <dbReference type="ARBA" id="ARBA00007992"/>
    </source>
</evidence>
<evidence type="ECO:0000313" key="7">
    <source>
        <dbReference type="EMBL" id="KAK4501210.1"/>
    </source>
</evidence>
<evidence type="ECO:0000256" key="5">
    <source>
        <dbReference type="ARBA" id="ARBA00023033"/>
    </source>
</evidence>
<dbReference type="PANTHER" id="PTHR13789">
    <property type="entry name" value="MONOOXYGENASE"/>
    <property type="match status" value="1"/>
</dbReference>
<feature type="domain" description="FAD-binding" evidence="6">
    <location>
        <begin position="8"/>
        <end position="360"/>
    </location>
</feature>
<keyword evidence="8" id="KW-1185">Reference proteome</keyword>
<evidence type="ECO:0000256" key="2">
    <source>
        <dbReference type="ARBA" id="ARBA00022630"/>
    </source>
</evidence>
<name>A0ABR0EJ75_ZASCE</name>
<protein>
    <recommendedName>
        <fullName evidence="6">FAD-binding domain-containing protein</fullName>
    </recommendedName>
</protein>
<accession>A0ABR0EJ75</accession>
<dbReference type="Proteomes" id="UP001305779">
    <property type="component" value="Unassembled WGS sequence"/>
</dbReference>
<comment type="caution">
    <text evidence="7">The sequence shown here is derived from an EMBL/GenBank/DDBJ whole genome shotgun (WGS) entry which is preliminary data.</text>
</comment>
<keyword evidence="3" id="KW-0274">FAD</keyword>
<dbReference type="InterPro" id="IPR036188">
    <property type="entry name" value="FAD/NAD-bd_sf"/>
</dbReference>
<dbReference type="PRINTS" id="PR00420">
    <property type="entry name" value="RNGMNOXGNASE"/>
</dbReference>
<dbReference type="InterPro" id="IPR002938">
    <property type="entry name" value="FAD-bd"/>
</dbReference>